<reference evidence="3" key="3">
    <citation type="submission" date="2020-10" db="UniProtKB">
        <authorList>
            <consortium name="WormBaseParasite"/>
        </authorList>
    </citation>
    <scope>IDENTIFICATION</scope>
</reference>
<evidence type="ECO:0000313" key="3">
    <source>
        <dbReference type="WBParaSite" id="EgrG_000891200"/>
    </source>
</evidence>
<dbReference type="WBParaSite" id="EgrG_000891200">
    <property type="protein sequence ID" value="EgrG_000891200"/>
    <property type="gene ID" value="EgrG_000891200"/>
</dbReference>
<dbReference type="AlphaFoldDB" id="A0A068W8Y6"/>
<sequence>MVAAVVVVAVVAATIVVRRATSRGIARKVVAEKIKCSATDAVALVTFLVSVHKVVKVLFVTSAKDTDTLPASVTHDVFA</sequence>
<organism evidence="1">
    <name type="scientific">Echinococcus granulosus</name>
    <name type="common">Hydatid tapeworm</name>
    <dbReference type="NCBI Taxonomy" id="6210"/>
    <lineage>
        <taxon>Eukaryota</taxon>
        <taxon>Metazoa</taxon>
        <taxon>Spiralia</taxon>
        <taxon>Lophotrochozoa</taxon>
        <taxon>Platyhelminthes</taxon>
        <taxon>Cestoda</taxon>
        <taxon>Eucestoda</taxon>
        <taxon>Cyclophyllidea</taxon>
        <taxon>Taeniidae</taxon>
        <taxon>Echinococcus</taxon>
        <taxon>Echinococcus granulosus group</taxon>
    </lineage>
</organism>
<dbReference type="EMBL" id="LK028576">
    <property type="protein sequence ID" value="CDS16488.1"/>
    <property type="molecule type" value="Genomic_DNA"/>
</dbReference>
<evidence type="ECO:0000313" key="1">
    <source>
        <dbReference type="EMBL" id="CDS16488.1"/>
    </source>
</evidence>
<gene>
    <name evidence="1" type="ORF">EgrG_000891200</name>
</gene>
<evidence type="ECO:0000313" key="2">
    <source>
        <dbReference type="Proteomes" id="UP000492820"/>
    </source>
</evidence>
<reference evidence="1 2" key="1">
    <citation type="journal article" date="2013" name="Nature">
        <title>The genomes of four tapeworm species reveal adaptations to parasitism.</title>
        <authorList>
            <person name="Tsai I.J."/>
            <person name="Zarowiecki M."/>
            <person name="Holroyd N."/>
            <person name="Garciarrubio A."/>
            <person name="Sanchez-Flores A."/>
            <person name="Brooks K.L."/>
            <person name="Tracey A."/>
            <person name="Bobes R.J."/>
            <person name="Fragoso G."/>
            <person name="Sciutto E."/>
            <person name="Aslett M."/>
            <person name="Beasley H."/>
            <person name="Bennett H.M."/>
            <person name="Cai J."/>
            <person name="Camicia F."/>
            <person name="Clark R."/>
            <person name="Cucher M."/>
            <person name="De Silva N."/>
            <person name="Day T.A."/>
            <person name="Deplazes P."/>
            <person name="Estrada K."/>
            <person name="Fernandez C."/>
            <person name="Holland P.W."/>
            <person name="Hou J."/>
            <person name="Hu S."/>
            <person name="Huckvale T."/>
            <person name="Hung S.S."/>
            <person name="Kamenetzky L."/>
            <person name="Keane J.A."/>
            <person name="Kiss F."/>
            <person name="Koziol U."/>
            <person name="Lambert O."/>
            <person name="Liu K."/>
            <person name="Luo X."/>
            <person name="Luo Y."/>
            <person name="Macchiaroli N."/>
            <person name="Nichol S."/>
            <person name="Paps J."/>
            <person name="Parkinson J."/>
            <person name="Pouchkina-Stantcheva N."/>
            <person name="Riddiford N."/>
            <person name="Rosenzvit M."/>
            <person name="Salinas G."/>
            <person name="Wasmuth J.D."/>
            <person name="Zamanian M."/>
            <person name="Zheng Y."/>
            <person name="Cai X."/>
            <person name="Soberon X."/>
            <person name="Olson P.D."/>
            <person name="Laclette J.P."/>
            <person name="Brehm K."/>
            <person name="Berriman M."/>
            <person name="Garciarrubio A."/>
            <person name="Bobes R.J."/>
            <person name="Fragoso G."/>
            <person name="Sanchez-Flores A."/>
            <person name="Estrada K."/>
            <person name="Cevallos M.A."/>
            <person name="Morett E."/>
            <person name="Gonzalez V."/>
            <person name="Portillo T."/>
            <person name="Ochoa-Leyva A."/>
            <person name="Jose M.V."/>
            <person name="Sciutto E."/>
            <person name="Landa A."/>
            <person name="Jimenez L."/>
            <person name="Valdes V."/>
            <person name="Carrero J.C."/>
            <person name="Larralde C."/>
            <person name="Morales-Montor J."/>
            <person name="Limon-Lason J."/>
            <person name="Soberon X."/>
            <person name="Laclette J.P."/>
        </authorList>
    </citation>
    <scope>NUCLEOTIDE SEQUENCE [LARGE SCALE GENOMIC DNA]</scope>
</reference>
<dbReference type="Proteomes" id="UP000492820">
    <property type="component" value="Unassembled WGS sequence"/>
</dbReference>
<reference evidence="1" key="2">
    <citation type="submission" date="2014-06" db="EMBL/GenBank/DDBJ databases">
        <authorList>
            <person name="Aslett M."/>
        </authorList>
    </citation>
    <scope>NUCLEOTIDE SEQUENCE</scope>
</reference>
<name>A0A068W8Y6_ECHGR</name>
<proteinExistence type="predicted"/>
<protein>
    <submittedName>
        <fullName evidence="3">Secreted protein</fullName>
    </submittedName>
</protein>
<accession>A0A068W8Y6</accession>